<organism evidence="2 7">
    <name type="scientific">Cyanophage S-RIM44</name>
    <dbReference type="NCBI Taxonomy" id="1278485"/>
    <lineage>
        <taxon>Viruses</taxon>
        <taxon>Duplodnaviria</taxon>
        <taxon>Heunggongvirae</taxon>
        <taxon>Uroviricota</taxon>
        <taxon>Caudoviricetes</taxon>
        <taxon>Pantevenvirales</taxon>
        <taxon>Kyanoviridae</taxon>
        <taxon>Vellamovirus</taxon>
        <taxon>Vellamovirus rhodeisland44</taxon>
    </lineage>
</organism>
<dbReference type="Proteomes" id="UP000223571">
    <property type="component" value="Segment"/>
</dbReference>
<evidence type="ECO:0000313" key="5">
    <source>
        <dbReference type="Proteomes" id="UP000221709"/>
    </source>
</evidence>
<reference evidence="5 6" key="1">
    <citation type="journal article" date="2016" name="Environ. Microbiol.">
        <title>Genomic diversification of marine cyanophages into stable ecotypes.</title>
        <authorList>
            <person name="Marston M.F."/>
            <person name="Martiny J.B."/>
        </authorList>
    </citation>
    <scope>NUCLEOTIDE SEQUENCE [LARGE SCALE GENOMIC DNA]</scope>
    <source>
        <strain evidence="1">ES_42_0910</strain>
        <strain evidence="2">Np_20_0711</strain>
        <strain evidence="3">Np_42_0711</strain>
        <strain evidence="4">Sn_13_0910</strain>
    </source>
</reference>
<gene>
    <name evidence="1" type="ORF">ES420910_109</name>
    <name evidence="2" type="ORF">Np200711_109</name>
    <name evidence="3" type="ORF">Np420711_109</name>
    <name evidence="4" type="ORF">Sn130910_109</name>
</gene>
<evidence type="ECO:0000313" key="6">
    <source>
        <dbReference type="Proteomes" id="UP000223571"/>
    </source>
</evidence>
<evidence type="ECO:0000313" key="1">
    <source>
        <dbReference type="EMBL" id="AOO11590.1"/>
    </source>
</evidence>
<proteinExistence type="predicted"/>
<dbReference type="Proteomes" id="UP000221709">
    <property type="component" value="Segment"/>
</dbReference>
<evidence type="ECO:0000313" key="3">
    <source>
        <dbReference type="EMBL" id="AOO12291.1"/>
    </source>
</evidence>
<dbReference type="EMBL" id="KX349296">
    <property type="protein sequence ID" value="AOO12756.1"/>
    <property type="molecule type" value="Genomic_DNA"/>
</dbReference>
<accession>A0A1D7SEH7</accession>
<sequence>MILPKDVHLIKNHINKDVVSLLLSEIRMFVEASKIFGDSSGYVDDTFNWYSPPGCEALMLNQKQFVEEKIGLNLYPTYSYARIYNKGSELKKHLDRKSSEHVVTCCLYKESPYPITIDDGDNLHHIDLEVGDILIFPGRKYFHWRDKYQGKEHIHCFLQYVDADGSLADYKYDTRPCLGSNYQFTDQKVKDEMIRGY</sequence>
<evidence type="ECO:0000313" key="2">
    <source>
        <dbReference type="EMBL" id="AOO12055.1"/>
    </source>
</evidence>
<evidence type="ECO:0008006" key="8">
    <source>
        <dbReference type="Google" id="ProtNLM"/>
    </source>
</evidence>
<evidence type="ECO:0000313" key="4">
    <source>
        <dbReference type="EMBL" id="AOO12756.1"/>
    </source>
</evidence>
<dbReference type="EMBL" id="KX349291">
    <property type="protein sequence ID" value="AOO11590.1"/>
    <property type="molecule type" value="Genomic_DNA"/>
</dbReference>
<protein>
    <recommendedName>
        <fullName evidence="8">Ferrochelatase</fullName>
    </recommendedName>
</protein>
<name>A0A1D7SEH7_9CAUD</name>
<dbReference type="Proteomes" id="UP000225178">
    <property type="component" value="Segment"/>
</dbReference>
<dbReference type="Proteomes" id="UP000226130">
    <property type="component" value="Segment"/>
</dbReference>
<dbReference type="EMBL" id="KX349293">
    <property type="protein sequence ID" value="AOO12055.1"/>
    <property type="molecule type" value="Genomic_DNA"/>
</dbReference>
<keyword evidence="5" id="KW-1185">Reference proteome</keyword>
<evidence type="ECO:0000313" key="7">
    <source>
        <dbReference type="Proteomes" id="UP000226130"/>
    </source>
</evidence>
<dbReference type="EMBL" id="KX349294">
    <property type="protein sequence ID" value="AOO12291.1"/>
    <property type="molecule type" value="Genomic_DNA"/>
</dbReference>